<evidence type="ECO:0000313" key="2">
    <source>
        <dbReference type="Proteomes" id="UP001589562"/>
    </source>
</evidence>
<dbReference type="EMBL" id="JBHMFE010000005">
    <property type="protein sequence ID" value="MFB9107091.1"/>
    <property type="molecule type" value="Genomic_DNA"/>
</dbReference>
<comment type="caution">
    <text evidence="1">The sequence shown here is derived from an EMBL/GenBank/DDBJ whole genome shotgun (WGS) entry which is preliminary data.</text>
</comment>
<proteinExistence type="predicted"/>
<name>A0ABV5H5B4_9FLAO</name>
<reference evidence="1 2" key="1">
    <citation type="submission" date="2024-09" db="EMBL/GenBank/DDBJ databases">
        <authorList>
            <person name="Sun Q."/>
            <person name="Mori K."/>
        </authorList>
    </citation>
    <scope>NUCLEOTIDE SEQUENCE [LARGE SCALE GENOMIC DNA]</scope>
    <source>
        <strain evidence="1 2">CECT 8365</strain>
    </source>
</reference>
<accession>A0ABV5H5B4</accession>
<gene>
    <name evidence="1" type="ORF">ACFFVK_00750</name>
</gene>
<sequence length="262" mass="27598">MTAISGGKFWSGFASGALSSIAASAWSGGSTTETNFETNSSLTEGHFVTTTYAHQGISGAIGANNVAGMIAFGTVSGGAGAALTGGNFWQGAVTGLVVSGLNHALHQIDPPKGKTKVLKNTKEATDYYKHGDGSAASLDKSTQLELHNSKEYLRVVRRLISGVANNLNGSFDVDMTYKVFHVGRTNVNYSTNCAGGNCTTTFTEFVNDGFYDPDFISENILGRMGISSSKPDGLGPNLERLGGKPYMYIPSTFKITYPNPGY</sequence>
<feature type="non-terminal residue" evidence="1">
    <location>
        <position position="1"/>
    </location>
</feature>
<organism evidence="1 2">
    <name type="scientific">Flavobacterium gyeonganense</name>
    <dbReference type="NCBI Taxonomy" id="1310418"/>
    <lineage>
        <taxon>Bacteria</taxon>
        <taxon>Pseudomonadati</taxon>
        <taxon>Bacteroidota</taxon>
        <taxon>Flavobacteriia</taxon>
        <taxon>Flavobacteriales</taxon>
        <taxon>Flavobacteriaceae</taxon>
        <taxon>Flavobacterium</taxon>
    </lineage>
</organism>
<evidence type="ECO:0000313" key="1">
    <source>
        <dbReference type="EMBL" id="MFB9107091.1"/>
    </source>
</evidence>
<keyword evidence="2" id="KW-1185">Reference proteome</keyword>
<protein>
    <submittedName>
        <fullName evidence="1">Uncharacterized protein</fullName>
    </submittedName>
</protein>
<dbReference type="Proteomes" id="UP001589562">
    <property type="component" value="Unassembled WGS sequence"/>
</dbReference>